<evidence type="ECO:0000313" key="2">
    <source>
        <dbReference type="EMBL" id="ORY48956.1"/>
    </source>
</evidence>
<sequence>MGDSDTDTDEVLCLDSDGEYRPVPKVKHTRSFKNHGLQRHRHRPLKVQDDAVIVVHGSDSESEPEQRRKASPSKTVSSLNSVTRPRINLPITRNALRPCPASVAIAADEQPRPQPHYRKHNQPATSASKETLSNQHKRKKRRKSKKSRDSIASEIYQIDLHPFENGASSESHDLLPTTGKRSFQEAHFRPQSLESLQSNTNNESVIIIDEDQSTIPHPHSKRPIIKLPHPNSRVNSCNRKRNNYNPPTINANPLSFKPFPPNQPPKPTSVSPTAYSTLKQNLITDWNTWNPDTPTRNTQLPHSIPVSFSRTVYDRVIGAYKGRRERRESVKLGGVIKFIVYAWENVRKDLSERLSDSDDFVGGVLGVETLGARCAIAVEVLVGWIREGLVVDVGEGVDGRIFGLLPSLQIKDHNIL</sequence>
<accession>A0A1Y2CPU7</accession>
<name>A0A1Y2CPU7_9FUNG</name>
<feature type="region of interest" description="Disordered" evidence="1">
    <location>
        <begin position="108"/>
        <end position="151"/>
    </location>
</feature>
<dbReference type="Proteomes" id="UP000193642">
    <property type="component" value="Unassembled WGS sequence"/>
</dbReference>
<feature type="compositionally biased region" description="Polar residues" evidence="1">
    <location>
        <begin position="122"/>
        <end position="134"/>
    </location>
</feature>
<evidence type="ECO:0000313" key="3">
    <source>
        <dbReference type="Proteomes" id="UP000193642"/>
    </source>
</evidence>
<feature type="compositionally biased region" description="Basic residues" evidence="1">
    <location>
        <begin position="135"/>
        <end position="146"/>
    </location>
</feature>
<reference evidence="2 3" key="1">
    <citation type="submission" date="2016-07" db="EMBL/GenBank/DDBJ databases">
        <title>Pervasive Adenine N6-methylation of Active Genes in Fungi.</title>
        <authorList>
            <consortium name="DOE Joint Genome Institute"/>
            <person name="Mondo S.J."/>
            <person name="Dannebaum R.O."/>
            <person name="Kuo R.C."/>
            <person name="Labutti K."/>
            <person name="Haridas S."/>
            <person name="Kuo A."/>
            <person name="Salamov A."/>
            <person name="Ahrendt S.R."/>
            <person name="Lipzen A."/>
            <person name="Sullivan W."/>
            <person name="Andreopoulos W.B."/>
            <person name="Clum A."/>
            <person name="Lindquist E."/>
            <person name="Daum C."/>
            <person name="Ramamoorthy G.K."/>
            <person name="Gryganskyi A."/>
            <person name="Culley D."/>
            <person name="Magnuson J.K."/>
            <person name="James T.Y."/>
            <person name="O'Malley M.A."/>
            <person name="Stajich J.E."/>
            <person name="Spatafora J.W."/>
            <person name="Visel A."/>
            <person name="Grigoriev I.V."/>
        </authorList>
    </citation>
    <scope>NUCLEOTIDE SEQUENCE [LARGE SCALE GENOMIC DNA]</scope>
    <source>
        <strain evidence="2 3">JEL800</strain>
    </source>
</reference>
<feature type="region of interest" description="Disordered" evidence="1">
    <location>
        <begin position="214"/>
        <end position="246"/>
    </location>
</feature>
<feature type="compositionally biased region" description="Polar residues" evidence="1">
    <location>
        <begin position="72"/>
        <end position="83"/>
    </location>
</feature>
<gene>
    <name evidence="2" type="ORF">BCR33DRAFT_714051</name>
</gene>
<feature type="region of interest" description="Disordered" evidence="1">
    <location>
        <begin position="1"/>
        <end position="85"/>
    </location>
</feature>
<dbReference type="EMBL" id="MCGO01000010">
    <property type="protein sequence ID" value="ORY48956.1"/>
    <property type="molecule type" value="Genomic_DNA"/>
</dbReference>
<proteinExistence type="predicted"/>
<comment type="caution">
    <text evidence="2">The sequence shown here is derived from an EMBL/GenBank/DDBJ whole genome shotgun (WGS) entry which is preliminary data.</text>
</comment>
<protein>
    <submittedName>
        <fullName evidence="2">Uncharacterized protein</fullName>
    </submittedName>
</protein>
<feature type="compositionally biased region" description="Basic residues" evidence="1">
    <location>
        <begin position="24"/>
        <end position="45"/>
    </location>
</feature>
<evidence type="ECO:0000256" key="1">
    <source>
        <dbReference type="SAM" id="MobiDB-lite"/>
    </source>
</evidence>
<dbReference type="AlphaFoldDB" id="A0A1Y2CPU7"/>
<feature type="compositionally biased region" description="Polar residues" evidence="1">
    <location>
        <begin position="232"/>
        <end position="246"/>
    </location>
</feature>
<keyword evidence="3" id="KW-1185">Reference proteome</keyword>
<feature type="compositionally biased region" description="Acidic residues" evidence="1">
    <location>
        <begin position="1"/>
        <end position="12"/>
    </location>
</feature>
<organism evidence="2 3">
    <name type="scientific">Rhizoclosmatium globosum</name>
    <dbReference type="NCBI Taxonomy" id="329046"/>
    <lineage>
        <taxon>Eukaryota</taxon>
        <taxon>Fungi</taxon>
        <taxon>Fungi incertae sedis</taxon>
        <taxon>Chytridiomycota</taxon>
        <taxon>Chytridiomycota incertae sedis</taxon>
        <taxon>Chytridiomycetes</taxon>
        <taxon>Chytridiales</taxon>
        <taxon>Chytriomycetaceae</taxon>
        <taxon>Rhizoclosmatium</taxon>
    </lineage>
</organism>